<dbReference type="Proteomes" id="UP000286641">
    <property type="component" value="Unplaced"/>
</dbReference>
<accession>A0A3Q7PI49</accession>
<feature type="compositionally biased region" description="Low complexity" evidence="1">
    <location>
        <begin position="322"/>
        <end position="331"/>
    </location>
</feature>
<evidence type="ECO:0000313" key="3">
    <source>
        <dbReference type="RefSeq" id="XP_025733318.1"/>
    </source>
</evidence>
<dbReference type="InParanoid" id="A0A3Q7PI49"/>
<reference key="1">
    <citation type="submission" date="2019-01" db="UniProtKB">
        <authorList>
            <consortium name="RefSeq"/>
        </authorList>
    </citation>
    <scope>IDENTIFICATION</scope>
</reference>
<protein>
    <submittedName>
        <fullName evidence="3">Uncharacterized protein LOC112828485</fullName>
    </submittedName>
</protein>
<dbReference type="AlphaFoldDB" id="A0A3Q7PI49"/>
<reference evidence="3" key="2">
    <citation type="submission" date="2025-08" db="UniProtKB">
        <authorList>
            <consortium name="RefSeq"/>
        </authorList>
    </citation>
    <scope>IDENTIFICATION</scope>
    <source>
        <tissue evidence="3">Blood</tissue>
    </source>
</reference>
<evidence type="ECO:0000313" key="2">
    <source>
        <dbReference type="Proteomes" id="UP000286641"/>
    </source>
</evidence>
<feature type="region of interest" description="Disordered" evidence="1">
    <location>
        <begin position="123"/>
        <end position="145"/>
    </location>
</feature>
<proteinExistence type="predicted"/>
<feature type="region of interest" description="Disordered" evidence="1">
    <location>
        <begin position="317"/>
        <end position="379"/>
    </location>
</feature>
<feature type="compositionally biased region" description="Low complexity" evidence="1">
    <location>
        <begin position="352"/>
        <end position="373"/>
    </location>
</feature>
<gene>
    <name evidence="3" type="primary">LOC112828485</name>
</gene>
<organism evidence="2 3">
    <name type="scientific">Callorhinus ursinus</name>
    <name type="common">Northern fur seal</name>
    <dbReference type="NCBI Taxonomy" id="34884"/>
    <lineage>
        <taxon>Eukaryota</taxon>
        <taxon>Metazoa</taxon>
        <taxon>Chordata</taxon>
        <taxon>Craniata</taxon>
        <taxon>Vertebrata</taxon>
        <taxon>Euteleostomi</taxon>
        <taxon>Mammalia</taxon>
        <taxon>Eutheria</taxon>
        <taxon>Laurasiatheria</taxon>
        <taxon>Carnivora</taxon>
        <taxon>Caniformia</taxon>
        <taxon>Pinnipedia</taxon>
        <taxon>Otariidae</taxon>
        <taxon>Callorhinus</taxon>
    </lineage>
</organism>
<evidence type="ECO:0000256" key="1">
    <source>
        <dbReference type="SAM" id="MobiDB-lite"/>
    </source>
</evidence>
<keyword evidence="2" id="KW-1185">Reference proteome</keyword>
<feature type="compositionally biased region" description="Low complexity" evidence="1">
    <location>
        <begin position="36"/>
        <end position="57"/>
    </location>
</feature>
<sequence>MKGAEQGGRANTGPGLHATFEALRREAPALHPPAGPSSSRRAANGRRAGTGTAAPPARLVPSAAFTSPDPTEAAELNLESSAAHAHGDVSAPREGREATRRTFTEFRCLKGTRRRIVKGLERRLQSANPKPQEEMGKTTGSLSQLGAGDYGGSSFLFARSEARSAQRCPGASARTRADSPATPRAGLSAARVARFHTLCAPLITSPATPARVTDPRAQPPAAKELWPNFSQPKLLLSASESFSQRTFSFDLGRERVPVTERTDHGSSAGFGALLLSALGACLPLPERAWGGGCAGVAEALRLAVPLILRFVPGTAVPEASLPGPSGEAPRPGAGGRAAPGAGPNEWERDGRAGVAAAAAAAGGRPAHPGALRRGTAREPGAKVSWDKFRGGKHSCCCPGADGGEGSRHRLVSNPWAGDFLSQGSHTVFSRTCDSSSGGSAGFSAVRLRRPTLEEARVRDRCR</sequence>
<name>A0A3Q7PI49_CALUR</name>
<feature type="region of interest" description="Disordered" evidence="1">
    <location>
        <begin position="1"/>
        <end position="74"/>
    </location>
</feature>
<dbReference type="RefSeq" id="XP_025733318.1">
    <property type="nucleotide sequence ID" value="XM_025877533.1"/>
</dbReference>